<dbReference type="GO" id="GO:0005730">
    <property type="term" value="C:nucleolus"/>
    <property type="evidence" value="ECO:0007669"/>
    <property type="project" value="UniProtKB-SubCell"/>
</dbReference>
<sequence>MAPPPAKPIRKRNRKRKRRAASSSSSSSSSDSNSSDSESVSPQKQAPVVATQAHASEPSSSSSSSSESDSDDSDVPHRVEPTKETPGKVHVKQVPTPERSPSPQPVPIPSFLPSQAEAAEVVEQEKVLKERFRRFWMSSIADAFKDDLEEIRKEPNLDKSRLALLIDSLASGAEAYSSSLKDGKDINEMEVVLDS</sequence>
<comment type="subcellular location">
    <subcellularLocation>
        <location evidence="2">Nucleus</location>
        <location evidence="2">Nucleolus</location>
    </subcellularLocation>
</comment>
<organism evidence="10 11">
    <name type="scientific">Pleurotus ostreatus (strain PC15)</name>
    <name type="common">Oyster mushroom</name>
    <dbReference type="NCBI Taxonomy" id="1137138"/>
    <lineage>
        <taxon>Eukaryota</taxon>
        <taxon>Fungi</taxon>
        <taxon>Dikarya</taxon>
        <taxon>Basidiomycota</taxon>
        <taxon>Agaricomycotina</taxon>
        <taxon>Agaricomycetes</taxon>
        <taxon>Agaricomycetidae</taxon>
        <taxon>Agaricales</taxon>
        <taxon>Pleurotineae</taxon>
        <taxon>Pleurotaceae</taxon>
        <taxon>Pleurotus</taxon>
    </lineage>
</organism>
<evidence type="ECO:0000313" key="11">
    <source>
        <dbReference type="Proteomes" id="UP000027073"/>
    </source>
</evidence>
<dbReference type="AlphaFoldDB" id="A0A067NP00"/>
<feature type="domain" description="Ribosome-assembly protein 3 C-terminal" evidence="9">
    <location>
        <begin position="132"/>
        <end position="177"/>
    </location>
</feature>
<feature type="compositionally biased region" description="Low complexity" evidence="8">
    <location>
        <begin position="21"/>
        <end position="37"/>
    </location>
</feature>
<name>A0A067NP00_PLEO1</name>
<evidence type="ECO:0000256" key="4">
    <source>
        <dbReference type="ARBA" id="ARBA00015339"/>
    </source>
</evidence>
<evidence type="ECO:0000256" key="6">
    <source>
        <dbReference type="ARBA" id="ARBA00023242"/>
    </source>
</evidence>
<dbReference type="VEuPathDB" id="FungiDB:PLEOSDRAFT_1038651"/>
<evidence type="ECO:0000256" key="2">
    <source>
        <dbReference type="ARBA" id="ARBA00004604"/>
    </source>
</evidence>
<dbReference type="OrthoDB" id="69550at2759"/>
<protein>
    <recommendedName>
        <fullName evidence="4">Ribosome assembly protein 3</fullName>
    </recommendedName>
</protein>
<dbReference type="GO" id="GO:0000027">
    <property type="term" value="P:ribosomal large subunit assembly"/>
    <property type="evidence" value="ECO:0007669"/>
    <property type="project" value="TreeGrafter"/>
</dbReference>
<dbReference type="PANTHER" id="PTHR28127">
    <property type="entry name" value="RIBOSOME ASSEMBLY PROTEIN 3"/>
    <property type="match status" value="1"/>
</dbReference>
<evidence type="ECO:0000313" key="10">
    <source>
        <dbReference type="EMBL" id="KDQ28735.1"/>
    </source>
</evidence>
<gene>
    <name evidence="10" type="ORF">PLEOSDRAFT_1038651</name>
</gene>
<dbReference type="GO" id="GO:0030687">
    <property type="term" value="C:preribosome, large subunit precursor"/>
    <property type="evidence" value="ECO:0007669"/>
    <property type="project" value="TreeGrafter"/>
</dbReference>
<keyword evidence="7" id="KW-0687">Ribonucleoprotein</keyword>
<proteinExistence type="inferred from homology"/>
<dbReference type="Pfam" id="PF14615">
    <property type="entry name" value="Rsa3"/>
    <property type="match status" value="1"/>
</dbReference>
<dbReference type="InParanoid" id="A0A067NP00"/>
<evidence type="ECO:0000256" key="1">
    <source>
        <dbReference type="ARBA" id="ARBA00003035"/>
    </source>
</evidence>
<feature type="compositionally biased region" description="Basic and acidic residues" evidence="8">
    <location>
        <begin position="74"/>
        <end position="87"/>
    </location>
</feature>
<reference evidence="11" key="1">
    <citation type="journal article" date="2014" name="Proc. Natl. Acad. Sci. U.S.A.">
        <title>Extensive sampling of basidiomycete genomes demonstrates inadequacy of the white-rot/brown-rot paradigm for wood decay fungi.</title>
        <authorList>
            <person name="Riley R."/>
            <person name="Salamov A.A."/>
            <person name="Brown D.W."/>
            <person name="Nagy L.G."/>
            <person name="Floudas D."/>
            <person name="Held B.W."/>
            <person name="Levasseur A."/>
            <person name="Lombard V."/>
            <person name="Morin E."/>
            <person name="Otillar R."/>
            <person name="Lindquist E.A."/>
            <person name="Sun H."/>
            <person name="LaButti K.M."/>
            <person name="Schmutz J."/>
            <person name="Jabbour D."/>
            <person name="Luo H."/>
            <person name="Baker S.E."/>
            <person name="Pisabarro A.G."/>
            <person name="Walton J.D."/>
            <person name="Blanchette R.A."/>
            <person name="Henrissat B."/>
            <person name="Martin F."/>
            <person name="Cullen D."/>
            <person name="Hibbett D.S."/>
            <person name="Grigoriev I.V."/>
        </authorList>
    </citation>
    <scope>NUCLEOTIDE SEQUENCE [LARGE SCALE GENOMIC DNA]</scope>
    <source>
        <strain evidence="11">PC15</strain>
    </source>
</reference>
<dbReference type="STRING" id="1137138.A0A067NP00"/>
<accession>A0A067NP00</accession>
<evidence type="ECO:0000259" key="9">
    <source>
        <dbReference type="Pfam" id="PF14615"/>
    </source>
</evidence>
<dbReference type="Proteomes" id="UP000027073">
    <property type="component" value="Unassembled WGS sequence"/>
</dbReference>
<evidence type="ECO:0000256" key="8">
    <source>
        <dbReference type="SAM" id="MobiDB-lite"/>
    </source>
</evidence>
<dbReference type="InterPro" id="IPR028217">
    <property type="entry name" value="Rsa3_C"/>
</dbReference>
<keyword evidence="5" id="KW-0690">Ribosome biogenesis</keyword>
<dbReference type="PANTHER" id="PTHR28127:SF1">
    <property type="entry name" value="RIBOSOME ASSEMBLY PROTEIN 3"/>
    <property type="match status" value="1"/>
</dbReference>
<feature type="compositionally biased region" description="Pro residues" evidence="8">
    <location>
        <begin position="98"/>
        <end position="110"/>
    </location>
</feature>
<comment type="function">
    <text evidence="1">Required for efficient biogenesis of the 60S ribosomal subunit.</text>
</comment>
<feature type="region of interest" description="Disordered" evidence="8">
    <location>
        <begin position="1"/>
        <end position="111"/>
    </location>
</feature>
<dbReference type="EMBL" id="KL198007">
    <property type="protein sequence ID" value="KDQ28735.1"/>
    <property type="molecule type" value="Genomic_DNA"/>
</dbReference>
<dbReference type="HOGENOM" id="CLU_116417_1_0_1"/>
<evidence type="ECO:0000256" key="7">
    <source>
        <dbReference type="ARBA" id="ARBA00023274"/>
    </source>
</evidence>
<feature type="compositionally biased region" description="Low complexity" evidence="8">
    <location>
        <begin position="56"/>
        <end position="67"/>
    </location>
</feature>
<dbReference type="InterPro" id="IPR051898">
    <property type="entry name" value="Ribosome_Assembly_3"/>
</dbReference>
<comment type="similarity">
    <text evidence="3">Belongs to the RSA3 family.</text>
</comment>
<evidence type="ECO:0000256" key="3">
    <source>
        <dbReference type="ARBA" id="ARBA00006256"/>
    </source>
</evidence>
<feature type="compositionally biased region" description="Basic residues" evidence="8">
    <location>
        <begin position="8"/>
        <end position="20"/>
    </location>
</feature>
<keyword evidence="6" id="KW-0539">Nucleus</keyword>
<evidence type="ECO:0000256" key="5">
    <source>
        <dbReference type="ARBA" id="ARBA00022517"/>
    </source>
</evidence>